<dbReference type="EMBL" id="CP012508">
    <property type="protein sequence ID" value="ALB23613.1"/>
    <property type="molecule type" value="Genomic_DNA"/>
</dbReference>
<organism evidence="1 2">
    <name type="scientific">Piscirickettsia salmonis</name>
    <dbReference type="NCBI Taxonomy" id="1238"/>
    <lineage>
        <taxon>Bacteria</taxon>
        <taxon>Pseudomonadati</taxon>
        <taxon>Pseudomonadota</taxon>
        <taxon>Gammaproteobacteria</taxon>
        <taxon>Thiotrichales</taxon>
        <taxon>Piscirickettsiaceae</taxon>
        <taxon>Piscirickettsia</taxon>
    </lineage>
</organism>
<dbReference type="OrthoDB" id="119583at2"/>
<dbReference type="Pfam" id="PF04965">
    <property type="entry name" value="GPW_gp25"/>
    <property type="match status" value="1"/>
</dbReference>
<accession>A0A1L6TDX5</accession>
<reference evidence="1 2" key="1">
    <citation type="journal article" date="2014" name="Genome Announc.">
        <title>Comparative Genome Analysis of Two Isolates of the Fish Pathogen Piscirickettsia salmonis from Different Hosts Reveals Major Differences in Virulence-Associated Secretion Systems.</title>
        <authorList>
            <person name="Bohle H."/>
            <person name="Henriquez P."/>
            <person name="Grothusen H."/>
            <person name="Navas E."/>
            <person name="Sandoval A."/>
            <person name="Bustamante F."/>
            <person name="Bustos P."/>
            <person name="Mancilla M."/>
        </authorList>
    </citation>
    <scope>NUCLEOTIDE SEQUENCE [LARGE SCALE GENOMIC DNA]</scope>
    <source>
        <strain evidence="2">B1-32597</strain>
    </source>
</reference>
<evidence type="ECO:0000313" key="2">
    <source>
        <dbReference type="Proteomes" id="UP000029558"/>
    </source>
</evidence>
<dbReference type="InterPro" id="IPR017737">
    <property type="entry name" value="TssE1-like"/>
</dbReference>
<protein>
    <submittedName>
        <fullName evidence="1">Type VI secretion system VC_A0109-like protein</fullName>
    </submittedName>
</protein>
<evidence type="ECO:0000313" key="1">
    <source>
        <dbReference type="EMBL" id="ALB23613.1"/>
    </source>
</evidence>
<dbReference type="Gene3D" id="3.10.450.40">
    <property type="match status" value="1"/>
</dbReference>
<proteinExistence type="predicted"/>
<dbReference type="AlphaFoldDB" id="A0A1L6TDX5"/>
<dbReference type="RefSeq" id="WP_017376356.1">
    <property type="nucleotide sequence ID" value="NZ_CP012508.1"/>
</dbReference>
<gene>
    <name evidence="1" type="ORF">KU39_2435</name>
</gene>
<dbReference type="Proteomes" id="UP000029558">
    <property type="component" value="Chromosome"/>
</dbReference>
<sequence length="132" mass="15651">MSFLDKIMQSSDMESRSPYQKNIYDDIQMSLINLLNTRENSSKLFRNYGVKNIADIIHGDQIELNHFCRDIERLICEYEPRIRHVTVDLAEEHVMNSRFELIISGEVYYENKPRKVNYRTAIYPNGVTKVMK</sequence>
<dbReference type="SUPFAM" id="SSF160719">
    <property type="entry name" value="gpW/gp25-like"/>
    <property type="match status" value="1"/>
</dbReference>
<dbReference type="NCBIfam" id="TIGR03357">
    <property type="entry name" value="VI_zyme"/>
    <property type="match status" value="1"/>
</dbReference>
<name>A0A1L6TDX5_PISSA</name>
<dbReference type="InterPro" id="IPR007048">
    <property type="entry name" value="IraD/Gp25-like"/>
</dbReference>